<feature type="transmembrane region" description="Helical" evidence="12">
    <location>
        <begin position="465"/>
        <end position="487"/>
    </location>
</feature>
<evidence type="ECO:0000256" key="4">
    <source>
        <dbReference type="ARBA" id="ARBA00022475"/>
    </source>
</evidence>
<evidence type="ECO:0000256" key="3">
    <source>
        <dbReference type="ARBA" id="ARBA00022448"/>
    </source>
</evidence>
<dbReference type="OrthoDB" id="6429739at2759"/>
<keyword evidence="7 12" id="KW-1133">Transmembrane helix</keyword>
<dbReference type="PANTHER" id="PTHR21522:SF30">
    <property type="entry name" value="GH01206P"/>
    <property type="match status" value="1"/>
</dbReference>
<dbReference type="GO" id="GO:0015252">
    <property type="term" value="F:proton channel activity"/>
    <property type="evidence" value="ECO:0007669"/>
    <property type="project" value="InterPro"/>
</dbReference>
<dbReference type="PANTHER" id="PTHR21522">
    <property type="entry name" value="PROTON CHANNEL OTOP"/>
    <property type="match status" value="1"/>
</dbReference>
<evidence type="ECO:0000313" key="14">
    <source>
        <dbReference type="RefSeq" id="XP_025831812.1"/>
    </source>
</evidence>
<dbReference type="GeneID" id="108740146"/>
<evidence type="ECO:0000256" key="11">
    <source>
        <dbReference type="SAM" id="MobiDB-lite"/>
    </source>
</evidence>
<evidence type="ECO:0000256" key="1">
    <source>
        <dbReference type="ARBA" id="ARBA00004651"/>
    </source>
</evidence>
<keyword evidence="6" id="KW-0375">Hydrogen ion transport</keyword>
<evidence type="ECO:0000256" key="2">
    <source>
        <dbReference type="ARBA" id="ARBA00006513"/>
    </source>
</evidence>
<reference evidence="14 15" key="1">
    <citation type="submission" date="2025-04" db="UniProtKB">
        <authorList>
            <consortium name="RefSeq"/>
        </authorList>
    </citation>
    <scope>IDENTIFICATION</scope>
    <source>
        <tissue evidence="14 15">Entire body</tissue>
    </source>
</reference>
<keyword evidence="9 12" id="KW-0472">Membrane</keyword>
<dbReference type="Pfam" id="PF03189">
    <property type="entry name" value="Otopetrin"/>
    <property type="match status" value="1"/>
</dbReference>
<feature type="transmembrane region" description="Helical" evidence="12">
    <location>
        <begin position="616"/>
        <end position="634"/>
    </location>
</feature>
<sequence length="697" mass="79804">MDTMQEEHSLKLSKMRYRDRFGSLPGNGLLISKLPQVDENERGESSASTPEESQPLYTHPENPNELVPPPRTHEFNSQEHLGSSSRRGSAIIAALRRPSQAIALSAAHAVMAQRKYFMTLFQSHSDRSLHDDENKKQTDREILRNRRLGDDALTKILSALYAKLLVVLGMAFPITEIISPNVRPFFYQGFYLYLYLGSILFVAYMYGSLIKEKAVSSAVKSYHKDAKTDSTVLEKKIDEQSNHHPIRYGSFYLRLGAIAFGIGSMVYSGLEFGRYFELKSNDHCHSNLLNAITPATRMCLTLLQIQFIFLNSKDVQIGRHHIVSRFGLMHMIATNLCEWLYVLVEETKHEIVHFEERHNNTKHGKFCFEGHVMGSLVQNASPFLFPCKIEYSLICAVILFEMWKEIKANTKESKDASSQSGINNDVRSPGHHGHFNWHLFGSAMQSHHHFSVDCSKAHKGLFSGILVIVLTIISLIMFFVLTSYPGAKEEKSVYLNNAEIEVQVVELILYIISIITVVMAMIKMRPMKYCRKTHDGHSSLGLDNTLLVVAQTGMFIYCMFSIIGCYFNTAHNSTMGLVVEAFSFIQTCLQTIFVLDGWWRRCRNLEQARKKPGRELVTFLIISNMAMWIVNVLVKNRAEFRPTHLQFYGEWAWTIITHISMPLAIFYRFHSTICLFEIWKSAFKLKPPYKHPLLPFI</sequence>
<feature type="transmembrane region" description="Helical" evidence="12">
    <location>
        <begin position="654"/>
        <end position="676"/>
    </location>
</feature>
<proteinExistence type="inferred from homology"/>
<feature type="transmembrane region" description="Helical" evidence="12">
    <location>
        <begin position="288"/>
        <end position="310"/>
    </location>
</feature>
<feature type="transmembrane region" description="Helical" evidence="12">
    <location>
        <begin position="152"/>
        <end position="174"/>
    </location>
</feature>
<protein>
    <submittedName>
        <fullName evidence="14">Proton channel OtopLc-like isoform X1</fullName>
    </submittedName>
    <submittedName>
        <fullName evidence="15">Proton channel OtopLc-like isoform X2</fullName>
    </submittedName>
</protein>
<dbReference type="GO" id="GO:0005886">
    <property type="term" value="C:plasma membrane"/>
    <property type="evidence" value="ECO:0007669"/>
    <property type="project" value="UniProtKB-SubCell"/>
</dbReference>
<dbReference type="InterPro" id="IPR004878">
    <property type="entry name" value="Otopetrin"/>
</dbReference>
<dbReference type="Proteomes" id="UP000192223">
    <property type="component" value="Unplaced"/>
</dbReference>
<evidence type="ECO:0000256" key="7">
    <source>
        <dbReference type="ARBA" id="ARBA00022989"/>
    </source>
</evidence>
<feature type="region of interest" description="Disordered" evidence="11">
    <location>
        <begin position="23"/>
        <end position="84"/>
    </location>
</feature>
<dbReference type="AlphaFoldDB" id="A0A7F5R760"/>
<evidence type="ECO:0000256" key="5">
    <source>
        <dbReference type="ARBA" id="ARBA00022692"/>
    </source>
</evidence>
<gene>
    <name evidence="14 15" type="primary">LOC108740146</name>
</gene>
<evidence type="ECO:0000256" key="9">
    <source>
        <dbReference type="ARBA" id="ARBA00023136"/>
    </source>
</evidence>
<organism evidence="13 15">
    <name type="scientific">Agrilus planipennis</name>
    <name type="common">Emerald ash borer</name>
    <name type="synonym">Agrilus marcopoli</name>
    <dbReference type="NCBI Taxonomy" id="224129"/>
    <lineage>
        <taxon>Eukaryota</taxon>
        <taxon>Metazoa</taxon>
        <taxon>Ecdysozoa</taxon>
        <taxon>Arthropoda</taxon>
        <taxon>Hexapoda</taxon>
        <taxon>Insecta</taxon>
        <taxon>Pterygota</taxon>
        <taxon>Neoptera</taxon>
        <taxon>Endopterygota</taxon>
        <taxon>Coleoptera</taxon>
        <taxon>Polyphaga</taxon>
        <taxon>Elateriformia</taxon>
        <taxon>Buprestoidea</taxon>
        <taxon>Buprestidae</taxon>
        <taxon>Agrilinae</taxon>
        <taxon>Agrilus</taxon>
    </lineage>
</organism>
<evidence type="ECO:0000256" key="12">
    <source>
        <dbReference type="SAM" id="Phobius"/>
    </source>
</evidence>
<keyword evidence="13" id="KW-1185">Reference proteome</keyword>
<accession>A0A7F5R760</accession>
<name>A0A7F5R760_AGRPL</name>
<comment type="similarity">
    <text evidence="2">Belongs to the otopetrin family.</text>
</comment>
<dbReference type="KEGG" id="apln:108740146"/>
<dbReference type="RefSeq" id="XP_025831813.1">
    <property type="nucleotide sequence ID" value="XM_025976028.1"/>
</dbReference>
<feature type="transmembrane region" description="Helical" evidence="12">
    <location>
        <begin position="545"/>
        <end position="569"/>
    </location>
</feature>
<feature type="transmembrane region" description="Helical" evidence="12">
    <location>
        <begin position="575"/>
        <end position="595"/>
    </location>
</feature>
<comment type="subcellular location">
    <subcellularLocation>
        <location evidence="1">Cell membrane</location>
        <topology evidence="1">Multi-pass membrane protein</topology>
    </subcellularLocation>
</comment>
<feature type="transmembrane region" description="Helical" evidence="12">
    <location>
        <begin position="186"/>
        <end position="206"/>
    </location>
</feature>
<evidence type="ECO:0000256" key="6">
    <source>
        <dbReference type="ARBA" id="ARBA00022781"/>
    </source>
</evidence>
<evidence type="ECO:0000313" key="13">
    <source>
        <dbReference type="Proteomes" id="UP000192223"/>
    </source>
</evidence>
<dbReference type="RefSeq" id="XP_025831812.1">
    <property type="nucleotide sequence ID" value="XM_025976027.1"/>
</dbReference>
<feature type="transmembrane region" description="Helical" evidence="12">
    <location>
        <begin position="507"/>
        <end position="524"/>
    </location>
</feature>
<evidence type="ECO:0000256" key="8">
    <source>
        <dbReference type="ARBA" id="ARBA00023065"/>
    </source>
</evidence>
<keyword evidence="3" id="KW-0813">Transport</keyword>
<keyword evidence="5 12" id="KW-0812">Transmembrane</keyword>
<feature type="transmembrane region" description="Helical" evidence="12">
    <location>
        <begin position="251"/>
        <end position="268"/>
    </location>
</feature>
<evidence type="ECO:0000313" key="15">
    <source>
        <dbReference type="RefSeq" id="XP_025831813.1"/>
    </source>
</evidence>
<keyword evidence="4" id="KW-1003">Cell membrane</keyword>
<keyword evidence="10" id="KW-0407">Ion channel</keyword>
<evidence type="ECO:0000256" key="10">
    <source>
        <dbReference type="ARBA" id="ARBA00023303"/>
    </source>
</evidence>
<keyword evidence="8" id="KW-0406">Ion transport</keyword>
<feature type="compositionally biased region" description="Polar residues" evidence="11">
    <location>
        <begin position="45"/>
        <end position="56"/>
    </location>
</feature>